<proteinExistence type="predicted"/>
<keyword evidence="2 4" id="KW-1133">Transmembrane helix</keyword>
<name>A0ABR5D713_9HYPH</name>
<feature type="transmembrane region" description="Helical" evidence="4">
    <location>
        <begin position="113"/>
        <end position="133"/>
    </location>
</feature>
<sequence length="418" mass="43610">MSSQISSTSPIPTAPADPRIWAVLAVAVGTQTAGSFVSQGIYILVPFWREAFGVSLASASLAVTVMNGVQIATMFTLGRAIDIHGERRIVGIAMLGMAIAMACAAIFANSLPALLVCIAFLGGTYAAVQPGGTRAIMRWFPPAKRGIATGFRQAAVPFGTMIAAALLPLMAVRYGWHAAAWLCAGVSVAGAVLFWGLYREGNDVAAKTERPLPLAKLVRIVGQNPDFWPVLRLGIAMSAFQFTLTAHVIGFMADGLGLGLFVASSMFAGTQLAGIPGRILLPWISDRFRPGLRSQSFGRVSIIAAGAAAVLAALPVGIPLPITLFVLVVLGIFGIGWFPLYLLQIAESAPKGSIASTIAFASTICLAVMAIGPYLFGLLVDHFGYGAAWSALIVPVVVTALPLATSSLRLTKSQIGSQ</sequence>
<evidence type="ECO:0000256" key="2">
    <source>
        <dbReference type="ARBA" id="ARBA00022989"/>
    </source>
</evidence>
<feature type="transmembrane region" description="Helical" evidence="4">
    <location>
        <begin position="256"/>
        <end position="275"/>
    </location>
</feature>
<dbReference type="RefSeq" id="WP_045019620.1">
    <property type="nucleotide sequence ID" value="NZ_CP166105.1"/>
</dbReference>
<dbReference type="Gene3D" id="1.20.1250.20">
    <property type="entry name" value="MFS general substrate transporter like domains"/>
    <property type="match status" value="1"/>
</dbReference>
<comment type="caution">
    <text evidence="6">The sequence shown here is derived from an EMBL/GenBank/DDBJ whole genome shotgun (WGS) entry which is preliminary data.</text>
</comment>
<evidence type="ECO:0000256" key="3">
    <source>
        <dbReference type="ARBA" id="ARBA00023136"/>
    </source>
</evidence>
<dbReference type="PROSITE" id="PS50850">
    <property type="entry name" value="MFS"/>
    <property type="match status" value="1"/>
</dbReference>
<feature type="transmembrane region" description="Helical" evidence="4">
    <location>
        <begin position="89"/>
        <end position="107"/>
    </location>
</feature>
<feature type="transmembrane region" description="Helical" evidence="4">
    <location>
        <begin position="20"/>
        <end position="45"/>
    </location>
</feature>
<dbReference type="PANTHER" id="PTHR23527:SF1">
    <property type="entry name" value="BLL3282 PROTEIN"/>
    <property type="match status" value="1"/>
</dbReference>
<evidence type="ECO:0000313" key="6">
    <source>
        <dbReference type="EMBL" id="KJF72866.1"/>
    </source>
</evidence>
<dbReference type="Pfam" id="PF07690">
    <property type="entry name" value="MFS_1"/>
    <property type="match status" value="1"/>
</dbReference>
<feature type="domain" description="Major facilitator superfamily (MFS) profile" evidence="5">
    <location>
        <begin position="22"/>
        <end position="414"/>
    </location>
</feature>
<feature type="transmembrane region" description="Helical" evidence="4">
    <location>
        <begin position="296"/>
        <end position="316"/>
    </location>
</feature>
<feature type="transmembrane region" description="Helical" evidence="4">
    <location>
        <begin position="178"/>
        <end position="198"/>
    </location>
</feature>
<dbReference type="InterPro" id="IPR011701">
    <property type="entry name" value="MFS"/>
</dbReference>
<feature type="transmembrane region" description="Helical" evidence="4">
    <location>
        <begin position="230"/>
        <end position="250"/>
    </location>
</feature>
<keyword evidence="3 4" id="KW-0472">Membrane</keyword>
<dbReference type="CDD" id="cd17475">
    <property type="entry name" value="MFS_MT3072_like"/>
    <property type="match status" value="1"/>
</dbReference>
<dbReference type="InterPro" id="IPR020846">
    <property type="entry name" value="MFS_dom"/>
</dbReference>
<dbReference type="Proteomes" id="UP000032564">
    <property type="component" value="Unassembled WGS sequence"/>
</dbReference>
<keyword evidence="1 4" id="KW-0812">Transmembrane</keyword>
<accession>A0ABR5D713</accession>
<dbReference type="InterPro" id="IPR036259">
    <property type="entry name" value="MFS_trans_sf"/>
</dbReference>
<evidence type="ECO:0000313" key="7">
    <source>
        <dbReference type="Proteomes" id="UP000032564"/>
    </source>
</evidence>
<dbReference type="PANTHER" id="PTHR23527">
    <property type="entry name" value="BLL3282 PROTEIN"/>
    <property type="match status" value="1"/>
</dbReference>
<evidence type="ECO:0000259" key="5">
    <source>
        <dbReference type="PROSITE" id="PS50850"/>
    </source>
</evidence>
<organism evidence="6 7">
    <name type="scientific">Agrobacterium arsenijevicii</name>
    <dbReference type="NCBI Taxonomy" id="1585697"/>
    <lineage>
        <taxon>Bacteria</taxon>
        <taxon>Pseudomonadati</taxon>
        <taxon>Pseudomonadota</taxon>
        <taxon>Alphaproteobacteria</taxon>
        <taxon>Hyphomicrobiales</taxon>
        <taxon>Rhizobiaceae</taxon>
        <taxon>Rhizobium/Agrobacterium group</taxon>
        <taxon>Agrobacterium</taxon>
    </lineage>
</organism>
<feature type="transmembrane region" description="Helical" evidence="4">
    <location>
        <begin position="354"/>
        <end position="376"/>
    </location>
</feature>
<feature type="transmembrane region" description="Helical" evidence="4">
    <location>
        <begin position="154"/>
        <end position="172"/>
    </location>
</feature>
<protein>
    <submittedName>
        <fullName evidence="6">MFS transporter</fullName>
    </submittedName>
</protein>
<evidence type="ECO:0000256" key="1">
    <source>
        <dbReference type="ARBA" id="ARBA00022692"/>
    </source>
</evidence>
<reference evidence="6 7" key="1">
    <citation type="submission" date="2014-12" db="EMBL/GenBank/DDBJ databases">
        <authorList>
            <person name="Kuzmanovic N."/>
            <person name="Pulawska J."/>
            <person name="Obradovic A."/>
        </authorList>
    </citation>
    <scope>NUCLEOTIDE SEQUENCE [LARGE SCALE GENOMIC DNA]</scope>
    <source>
        <strain evidence="6 7">KFB 330</strain>
    </source>
</reference>
<dbReference type="InterPro" id="IPR052952">
    <property type="entry name" value="MFS-Transporter"/>
</dbReference>
<feature type="transmembrane region" description="Helical" evidence="4">
    <location>
        <begin position="382"/>
        <end position="404"/>
    </location>
</feature>
<gene>
    <name evidence="6" type="ORF">RP75_14630</name>
</gene>
<dbReference type="SUPFAM" id="SSF103473">
    <property type="entry name" value="MFS general substrate transporter"/>
    <property type="match status" value="1"/>
</dbReference>
<feature type="transmembrane region" description="Helical" evidence="4">
    <location>
        <begin position="51"/>
        <end position="77"/>
    </location>
</feature>
<keyword evidence="7" id="KW-1185">Reference proteome</keyword>
<evidence type="ECO:0000256" key="4">
    <source>
        <dbReference type="SAM" id="Phobius"/>
    </source>
</evidence>
<dbReference type="EMBL" id="JWIT01000008">
    <property type="protein sequence ID" value="KJF72866.1"/>
    <property type="molecule type" value="Genomic_DNA"/>
</dbReference>
<feature type="transmembrane region" description="Helical" evidence="4">
    <location>
        <begin position="322"/>
        <end position="342"/>
    </location>
</feature>